<evidence type="ECO:0000313" key="2">
    <source>
        <dbReference type="EMBL" id="KAF2830571.1"/>
    </source>
</evidence>
<dbReference type="PANTHER" id="PTHR38116:SF9">
    <property type="entry name" value="BZIP DOMAIN-CONTAINING PROTEIN"/>
    <property type="match status" value="1"/>
</dbReference>
<evidence type="ECO:0000313" key="3">
    <source>
        <dbReference type="Proteomes" id="UP000799424"/>
    </source>
</evidence>
<gene>
    <name evidence="2" type="ORF">CC86DRAFT_463849</name>
</gene>
<evidence type="ECO:0000256" key="1">
    <source>
        <dbReference type="SAM" id="MobiDB-lite"/>
    </source>
</evidence>
<protein>
    <recommendedName>
        <fullName evidence="4">BZIP domain-containing protein</fullName>
    </recommendedName>
</protein>
<dbReference type="EMBL" id="MU006219">
    <property type="protein sequence ID" value="KAF2830571.1"/>
    <property type="molecule type" value="Genomic_DNA"/>
</dbReference>
<sequence length="352" mass="39388">MSAARIKKTKTPDFVPGEGDPDRKRVLNVLAQRRYRQRRRERITALEAQAKDKVQPFNDQAFLQEKSATESRNTEVIFPDRIPEDGCIVDDVAGSHSPSTLPMPDFDHELLEMSFMQDYTDVDYGNLPTPLPSTPHSPPLQPPMSSDGALLRIPILDALHAFSTVAFAFGVMPHVWDPSYLHVVPSPTAAVAALPKNLQPVSAQLTIPHHPMLDLLPWPTVRERLICMFSMPSAFRPPVAQEDDGTEDCCYSSAVSSTSPSQGLVGGGVKQSKAIMRLTLDLECVQGGEGLRVHSNTTSWSEGNELTEDAWEIGDEFYRKWWWCLDQRIVETSNQRRRERGLPRLKMTAEGQ</sequence>
<dbReference type="OrthoDB" id="5973539at2759"/>
<accession>A0A6A7AB89</accession>
<keyword evidence="3" id="KW-1185">Reference proteome</keyword>
<dbReference type="Proteomes" id="UP000799424">
    <property type="component" value="Unassembled WGS sequence"/>
</dbReference>
<evidence type="ECO:0008006" key="4">
    <source>
        <dbReference type="Google" id="ProtNLM"/>
    </source>
</evidence>
<reference evidence="2" key="1">
    <citation type="journal article" date="2020" name="Stud. Mycol.">
        <title>101 Dothideomycetes genomes: a test case for predicting lifestyles and emergence of pathogens.</title>
        <authorList>
            <person name="Haridas S."/>
            <person name="Albert R."/>
            <person name="Binder M."/>
            <person name="Bloem J."/>
            <person name="Labutti K."/>
            <person name="Salamov A."/>
            <person name="Andreopoulos B."/>
            <person name="Baker S."/>
            <person name="Barry K."/>
            <person name="Bills G."/>
            <person name="Bluhm B."/>
            <person name="Cannon C."/>
            <person name="Castanera R."/>
            <person name="Culley D."/>
            <person name="Daum C."/>
            <person name="Ezra D."/>
            <person name="Gonzalez J."/>
            <person name="Henrissat B."/>
            <person name="Kuo A."/>
            <person name="Liang C."/>
            <person name="Lipzen A."/>
            <person name="Lutzoni F."/>
            <person name="Magnuson J."/>
            <person name="Mondo S."/>
            <person name="Nolan M."/>
            <person name="Ohm R."/>
            <person name="Pangilinan J."/>
            <person name="Park H.-J."/>
            <person name="Ramirez L."/>
            <person name="Alfaro M."/>
            <person name="Sun H."/>
            <person name="Tritt A."/>
            <person name="Yoshinaga Y."/>
            <person name="Zwiers L.-H."/>
            <person name="Turgeon B."/>
            <person name="Goodwin S."/>
            <person name="Spatafora J."/>
            <person name="Crous P."/>
            <person name="Grigoriev I."/>
        </authorList>
    </citation>
    <scope>NUCLEOTIDE SEQUENCE</scope>
    <source>
        <strain evidence="2">CBS 113818</strain>
    </source>
</reference>
<feature type="region of interest" description="Disordered" evidence="1">
    <location>
        <begin position="1"/>
        <end position="22"/>
    </location>
</feature>
<organism evidence="2 3">
    <name type="scientific">Ophiobolus disseminans</name>
    <dbReference type="NCBI Taxonomy" id="1469910"/>
    <lineage>
        <taxon>Eukaryota</taxon>
        <taxon>Fungi</taxon>
        <taxon>Dikarya</taxon>
        <taxon>Ascomycota</taxon>
        <taxon>Pezizomycotina</taxon>
        <taxon>Dothideomycetes</taxon>
        <taxon>Pleosporomycetidae</taxon>
        <taxon>Pleosporales</taxon>
        <taxon>Pleosporineae</taxon>
        <taxon>Phaeosphaeriaceae</taxon>
        <taxon>Ophiobolus</taxon>
    </lineage>
</organism>
<dbReference type="PANTHER" id="PTHR38116">
    <property type="entry name" value="CHROMOSOME 7, WHOLE GENOME SHOTGUN SEQUENCE"/>
    <property type="match status" value="1"/>
</dbReference>
<dbReference type="InterPro" id="IPR021833">
    <property type="entry name" value="DUF3425"/>
</dbReference>
<dbReference type="Pfam" id="PF11905">
    <property type="entry name" value="DUF3425"/>
    <property type="match status" value="1"/>
</dbReference>
<proteinExistence type="predicted"/>
<name>A0A6A7AB89_9PLEO</name>
<dbReference type="AlphaFoldDB" id="A0A6A7AB89"/>